<comment type="caution">
    <text evidence="3">The sequence shown here is derived from an EMBL/GenBank/DDBJ whole genome shotgun (WGS) entry which is preliminary data.</text>
</comment>
<keyword evidence="2" id="KW-0812">Transmembrane</keyword>
<dbReference type="EMBL" id="JAUYVH010000017">
    <property type="protein sequence ID" value="MDQ9172147.1"/>
    <property type="molecule type" value="Genomic_DNA"/>
</dbReference>
<accession>A0ABU1BT54</accession>
<keyword evidence="2" id="KW-0472">Membrane</keyword>
<dbReference type="RefSeq" id="WP_338438152.1">
    <property type="nucleotide sequence ID" value="NZ_JAUYVH010000017.1"/>
</dbReference>
<dbReference type="Proteomes" id="UP001225596">
    <property type="component" value="Unassembled WGS sequence"/>
</dbReference>
<gene>
    <name evidence="3" type="ORF">Q8A64_17175</name>
</gene>
<feature type="region of interest" description="Disordered" evidence="1">
    <location>
        <begin position="142"/>
        <end position="162"/>
    </location>
</feature>
<reference evidence="3 4" key="1">
    <citation type="submission" date="2023-08" db="EMBL/GenBank/DDBJ databases">
        <title>Oxalobacteraceae gen .nov., isolated from river sludge outside the plant.</title>
        <authorList>
            <person name="Zhao S.Y."/>
        </authorList>
    </citation>
    <scope>NUCLEOTIDE SEQUENCE [LARGE SCALE GENOMIC DNA]</scope>
    <source>
        <strain evidence="3 4">R-40</strain>
    </source>
</reference>
<feature type="transmembrane region" description="Helical" evidence="2">
    <location>
        <begin position="20"/>
        <end position="41"/>
    </location>
</feature>
<proteinExistence type="predicted"/>
<organism evidence="3 4">
    <name type="scientific">Keguizhuia sedimenti</name>
    <dbReference type="NCBI Taxonomy" id="3064264"/>
    <lineage>
        <taxon>Bacteria</taxon>
        <taxon>Pseudomonadati</taxon>
        <taxon>Pseudomonadota</taxon>
        <taxon>Betaproteobacteria</taxon>
        <taxon>Burkholderiales</taxon>
        <taxon>Oxalobacteraceae</taxon>
        <taxon>Keguizhuia</taxon>
    </lineage>
</organism>
<evidence type="ECO:0000256" key="2">
    <source>
        <dbReference type="SAM" id="Phobius"/>
    </source>
</evidence>
<evidence type="ECO:0000256" key="1">
    <source>
        <dbReference type="SAM" id="MobiDB-lite"/>
    </source>
</evidence>
<evidence type="ECO:0000313" key="3">
    <source>
        <dbReference type="EMBL" id="MDQ9172147.1"/>
    </source>
</evidence>
<name>A0ABU1BT54_9BURK</name>
<sequence>MSTTHHHLLPSTPQLIKASVIAMSVASVILVTAVLPAEYGIDPTGLGKSMGLTALSMPNTQETTNSKAPAANSLQTLTTPSPAPNGKYFPAVLKTQMPLRNDELSLTLQPNEGAEIKAQMRQGDQFVFSWTAQGGPVNFDMHGEPPNAGDDFTSYWKGKQQE</sequence>
<protein>
    <submittedName>
        <fullName evidence="3">Uncharacterized protein</fullName>
    </submittedName>
</protein>
<evidence type="ECO:0000313" key="4">
    <source>
        <dbReference type="Proteomes" id="UP001225596"/>
    </source>
</evidence>
<keyword evidence="4" id="KW-1185">Reference proteome</keyword>
<keyword evidence="2" id="KW-1133">Transmembrane helix</keyword>